<evidence type="ECO:0000313" key="10">
    <source>
        <dbReference type="EMBL" id="RWS32022.1"/>
    </source>
</evidence>
<dbReference type="STRING" id="299467.A0A443SWV9"/>
<dbReference type="AlphaFoldDB" id="A0A443SWV9"/>
<comment type="similarity">
    <text evidence="2">Belongs to the 7B2 family.</text>
</comment>
<evidence type="ECO:0000256" key="9">
    <source>
        <dbReference type="SAM" id="SignalP"/>
    </source>
</evidence>
<name>A0A443SWV9_9ACAR</name>
<evidence type="ECO:0000256" key="2">
    <source>
        <dbReference type="ARBA" id="ARBA00006348"/>
    </source>
</evidence>
<dbReference type="GO" id="GO:0005576">
    <property type="term" value="C:extracellular region"/>
    <property type="evidence" value="ECO:0007669"/>
    <property type="project" value="UniProtKB-SubCell"/>
</dbReference>
<evidence type="ECO:0000256" key="7">
    <source>
        <dbReference type="ARBA" id="ARBA00023157"/>
    </source>
</evidence>
<evidence type="ECO:0000256" key="1">
    <source>
        <dbReference type="ARBA" id="ARBA00004613"/>
    </source>
</evidence>
<feature type="signal peptide" evidence="9">
    <location>
        <begin position="1"/>
        <end position="20"/>
    </location>
</feature>
<dbReference type="VEuPathDB" id="VectorBase:LDEU000024"/>
<dbReference type="PANTHER" id="PTHR12738">
    <property type="entry name" value="NEUROENDOCRINE PROTEIN 7B2"/>
    <property type="match status" value="1"/>
</dbReference>
<evidence type="ECO:0000256" key="5">
    <source>
        <dbReference type="ARBA" id="ARBA00022525"/>
    </source>
</evidence>
<comment type="caution">
    <text evidence="10">The sequence shown here is derived from an EMBL/GenBank/DDBJ whole genome shotgun (WGS) entry which is preliminary data.</text>
</comment>
<accession>A0A443SWV9</accession>
<keyword evidence="11" id="KW-1185">Reference proteome</keyword>
<comment type="subcellular location">
    <subcellularLocation>
        <location evidence="1">Secreted</location>
    </subcellularLocation>
</comment>
<protein>
    <recommendedName>
        <fullName evidence="3">Neuroendocrine protein 7B2</fullName>
    </recommendedName>
</protein>
<feature type="chain" id="PRO_5019558871" description="Neuroendocrine protein 7B2" evidence="9">
    <location>
        <begin position="21"/>
        <end position="256"/>
    </location>
</feature>
<dbReference type="GO" id="GO:0030141">
    <property type="term" value="C:secretory granule"/>
    <property type="evidence" value="ECO:0007669"/>
    <property type="project" value="InterPro"/>
</dbReference>
<dbReference type="Proteomes" id="UP000288716">
    <property type="component" value="Unassembled WGS sequence"/>
</dbReference>
<keyword evidence="8" id="KW-0143">Chaperone</keyword>
<evidence type="ECO:0000256" key="4">
    <source>
        <dbReference type="ARBA" id="ARBA00022448"/>
    </source>
</evidence>
<keyword evidence="4" id="KW-0813">Transport</keyword>
<evidence type="ECO:0000313" key="11">
    <source>
        <dbReference type="Proteomes" id="UP000288716"/>
    </source>
</evidence>
<keyword evidence="5" id="KW-0964">Secreted</keyword>
<proteinExistence type="inferred from homology"/>
<organism evidence="10 11">
    <name type="scientific">Leptotrombidium deliense</name>
    <dbReference type="NCBI Taxonomy" id="299467"/>
    <lineage>
        <taxon>Eukaryota</taxon>
        <taxon>Metazoa</taxon>
        <taxon>Ecdysozoa</taxon>
        <taxon>Arthropoda</taxon>
        <taxon>Chelicerata</taxon>
        <taxon>Arachnida</taxon>
        <taxon>Acari</taxon>
        <taxon>Acariformes</taxon>
        <taxon>Trombidiformes</taxon>
        <taxon>Prostigmata</taxon>
        <taxon>Anystina</taxon>
        <taxon>Parasitengona</taxon>
        <taxon>Trombiculoidea</taxon>
        <taxon>Trombiculidae</taxon>
        <taxon>Leptotrombidium</taxon>
    </lineage>
</organism>
<dbReference type="OrthoDB" id="9922675at2759"/>
<gene>
    <name evidence="10" type="ORF">B4U80_11627</name>
</gene>
<dbReference type="PANTHER" id="PTHR12738:SF0">
    <property type="entry name" value="NEUROENDOCRINE PROTEIN 7B2"/>
    <property type="match status" value="1"/>
</dbReference>
<evidence type="ECO:0000256" key="6">
    <source>
        <dbReference type="ARBA" id="ARBA00022729"/>
    </source>
</evidence>
<dbReference type="InterPro" id="IPR007945">
    <property type="entry name" value="Secretogranin_V"/>
</dbReference>
<dbReference type="GO" id="GO:0046883">
    <property type="term" value="P:regulation of hormone secretion"/>
    <property type="evidence" value="ECO:0007669"/>
    <property type="project" value="TreeGrafter"/>
</dbReference>
<dbReference type="GO" id="GO:0007218">
    <property type="term" value="P:neuropeptide signaling pathway"/>
    <property type="evidence" value="ECO:0007669"/>
    <property type="project" value="InterPro"/>
</dbReference>
<reference evidence="10 11" key="1">
    <citation type="journal article" date="2018" name="Gigascience">
        <title>Genomes of trombidid mites reveal novel predicted allergens and laterally-transferred genes associated with secondary metabolism.</title>
        <authorList>
            <person name="Dong X."/>
            <person name="Chaisiri K."/>
            <person name="Xia D."/>
            <person name="Armstrong S.D."/>
            <person name="Fang Y."/>
            <person name="Donnelly M.J."/>
            <person name="Kadowaki T."/>
            <person name="McGarry J.W."/>
            <person name="Darby A.C."/>
            <person name="Makepeace B.L."/>
        </authorList>
    </citation>
    <scope>NUCLEOTIDE SEQUENCE [LARGE SCALE GENOMIC DNA]</scope>
    <source>
        <strain evidence="10">UoL-UT</strain>
    </source>
</reference>
<evidence type="ECO:0000256" key="8">
    <source>
        <dbReference type="ARBA" id="ARBA00023186"/>
    </source>
</evidence>
<keyword evidence="7" id="KW-1015">Disulfide bond</keyword>
<dbReference type="GO" id="GO:0030234">
    <property type="term" value="F:enzyme regulator activity"/>
    <property type="evidence" value="ECO:0007669"/>
    <property type="project" value="TreeGrafter"/>
</dbReference>
<dbReference type="Pfam" id="PF05281">
    <property type="entry name" value="Secretogranin_V"/>
    <property type="match status" value="1"/>
</dbReference>
<evidence type="ECO:0000256" key="3">
    <source>
        <dbReference type="ARBA" id="ARBA00019589"/>
    </source>
</evidence>
<keyword evidence="6 9" id="KW-0732">Signal</keyword>
<dbReference type="EMBL" id="NCKV01000003">
    <property type="protein sequence ID" value="RWS32022.1"/>
    <property type="molecule type" value="Genomic_DNA"/>
</dbReference>
<sequence>MISTRGLLLIATLFTFNVFCIQTKNDAFNDAVLEELMSQYGANLNDLLPDRSAPVSIIGNRVAKDYEMQRFQPRMDDLLLNKEPSIRDQEYLEHSSLWGHRYLQGGAGEGYQRLKPDGSVKNYQVIKTDTVLPAYCNPPNPCPQGYTEDDGCLEEFENTAAYSREYQSSQQCMCDNEHMFDCPGQTEENELDAIARSIQNNGMSQSNFDKLVNNLNPEEHKVVAKKFFVNQKRFADYLSGAKLPIVAKKSPSLAIH</sequence>